<dbReference type="InterPro" id="IPR016161">
    <property type="entry name" value="Ald_DH/histidinol_DH"/>
</dbReference>
<comment type="similarity">
    <text evidence="1">Belongs to the aldehyde dehydrogenase family.</text>
</comment>
<organism evidence="5">
    <name type="scientific">candidate division WOR-3 bacterium</name>
    <dbReference type="NCBI Taxonomy" id="2052148"/>
    <lineage>
        <taxon>Bacteria</taxon>
        <taxon>Bacteria division WOR-3</taxon>
    </lineage>
</organism>
<gene>
    <name evidence="5" type="ORF">ENT96_00490</name>
</gene>
<dbReference type="SUPFAM" id="SSF53720">
    <property type="entry name" value="ALDH-like"/>
    <property type="match status" value="1"/>
</dbReference>
<feature type="domain" description="Aldehyde dehydrogenase" evidence="4">
    <location>
        <begin position="11"/>
        <end position="467"/>
    </location>
</feature>
<dbReference type="InterPro" id="IPR016162">
    <property type="entry name" value="Ald_DH_N"/>
</dbReference>
<dbReference type="AlphaFoldDB" id="A0A7V4EAY0"/>
<protein>
    <submittedName>
        <fullName evidence="5">Aldehyde dehydrogenase family protein</fullName>
    </submittedName>
</protein>
<dbReference type="InterPro" id="IPR015590">
    <property type="entry name" value="Aldehyde_DH_dom"/>
</dbReference>
<feature type="coiled-coil region" evidence="3">
    <location>
        <begin position="37"/>
        <end position="86"/>
    </location>
</feature>
<dbReference type="Pfam" id="PF00171">
    <property type="entry name" value="Aldedh"/>
    <property type="match status" value="1"/>
</dbReference>
<dbReference type="Gene3D" id="3.40.605.10">
    <property type="entry name" value="Aldehyde Dehydrogenase, Chain A, domain 1"/>
    <property type="match status" value="1"/>
</dbReference>
<evidence type="ECO:0000259" key="4">
    <source>
        <dbReference type="Pfam" id="PF00171"/>
    </source>
</evidence>
<dbReference type="PANTHER" id="PTHR42991:SF1">
    <property type="entry name" value="ALDEHYDE DEHYDROGENASE"/>
    <property type="match status" value="1"/>
</dbReference>
<dbReference type="InterPro" id="IPR051020">
    <property type="entry name" value="ALDH-related_metabolic_enz"/>
</dbReference>
<dbReference type="GO" id="GO:0008911">
    <property type="term" value="F:lactaldehyde dehydrogenase (NAD+) activity"/>
    <property type="evidence" value="ECO:0007669"/>
    <property type="project" value="TreeGrafter"/>
</dbReference>
<dbReference type="EMBL" id="DTAR01000042">
    <property type="protein sequence ID" value="HGM97516.1"/>
    <property type="molecule type" value="Genomic_DNA"/>
</dbReference>
<dbReference type="Gene3D" id="3.40.309.10">
    <property type="entry name" value="Aldehyde Dehydrogenase, Chain A, domain 2"/>
    <property type="match status" value="1"/>
</dbReference>
<proteinExistence type="inferred from homology"/>
<reference evidence="5" key="1">
    <citation type="journal article" date="2020" name="mSystems">
        <title>Genome- and Community-Level Interaction Insights into Carbon Utilization and Element Cycling Functions of Hydrothermarchaeota in Hydrothermal Sediment.</title>
        <authorList>
            <person name="Zhou Z."/>
            <person name="Liu Y."/>
            <person name="Xu W."/>
            <person name="Pan J."/>
            <person name="Luo Z.H."/>
            <person name="Li M."/>
        </authorList>
    </citation>
    <scope>NUCLEOTIDE SEQUENCE [LARGE SCALE GENOMIC DNA]</scope>
    <source>
        <strain evidence="5">SpSt-626</strain>
    </source>
</reference>
<evidence type="ECO:0000313" key="5">
    <source>
        <dbReference type="EMBL" id="HGM97516.1"/>
    </source>
</evidence>
<evidence type="ECO:0000256" key="3">
    <source>
        <dbReference type="SAM" id="Coils"/>
    </source>
</evidence>
<comment type="caution">
    <text evidence="5">The sequence shown here is derived from an EMBL/GenBank/DDBJ whole genome shotgun (WGS) entry which is preliminary data.</text>
</comment>
<dbReference type="PANTHER" id="PTHR42991">
    <property type="entry name" value="ALDEHYDE DEHYDROGENASE"/>
    <property type="match status" value="1"/>
</dbReference>
<evidence type="ECO:0000256" key="1">
    <source>
        <dbReference type="ARBA" id="ARBA00009986"/>
    </source>
</evidence>
<dbReference type="InterPro" id="IPR016163">
    <property type="entry name" value="Ald_DH_C"/>
</dbReference>
<keyword evidence="2" id="KW-0560">Oxidoreductase</keyword>
<sequence>MEEKVFICGKWVDGEEYFEVRHPYDGKTLWKFPSLKEEDVNRAIEFLEKNKKIMKEMPKYKRAEILENAKNIIEKKKEEFAETISLECGKTIKEARLEVERGIETLIYSFIETKNYKEEVVPFDSSRFGEKRMGFYIREPLGVVGIITPFNFPLNLALHKIAPAIGCGNSIVFKPASYTPKVGKMIVETLLEAGLPPECIAFLTGSGSVVGESIVKNDYVKKISFTGSLEVGERISQIAKMKRITLELGSNSACVVFKDAEWEKYLERMVRGAYALAGQVCISVQRIYVEEEIYKEFCDKYLEKVKTLKVGDPLKEDTDVGPMIDEANAIRAQEWLKEAEENGAEILPGIKREGSILYPCIVKNAREDLKVCQKEAFAPLVVINTFKDEDEAIFKVNNSIYGLQCGIFTKDIKRAFKFFKEIEVGGVIINDVPTYRVDLMPYGGVKGSGVGREGPHFAFNEFSEIKLIVFNLD</sequence>
<name>A0A7V4EAY0_UNCW3</name>
<accession>A0A7V4EAY0</accession>
<evidence type="ECO:0000256" key="2">
    <source>
        <dbReference type="ARBA" id="ARBA00023002"/>
    </source>
</evidence>
<keyword evidence="3" id="KW-0175">Coiled coil</keyword>